<feature type="domain" description="J" evidence="2">
    <location>
        <begin position="32"/>
        <end position="99"/>
    </location>
</feature>
<organism evidence="3 4">
    <name type="scientific">Pleomassaria siparia CBS 279.74</name>
    <dbReference type="NCBI Taxonomy" id="1314801"/>
    <lineage>
        <taxon>Eukaryota</taxon>
        <taxon>Fungi</taxon>
        <taxon>Dikarya</taxon>
        <taxon>Ascomycota</taxon>
        <taxon>Pezizomycotina</taxon>
        <taxon>Dothideomycetes</taxon>
        <taxon>Pleosporomycetidae</taxon>
        <taxon>Pleosporales</taxon>
        <taxon>Pleomassariaceae</taxon>
        <taxon>Pleomassaria</taxon>
    </lineage>
</organism>
<dbReference type="Proteomes" id="UP000799428">
    <property type="component" value="Unassembled WGS sequence"/>
</dbReference>
<dbReference type="GO" id="GO:0005634">
    <property type="term" value="C:nucleus"/>
    <property type="evidence" value="ECO:0007669"/>
    <property type="project" value="TreeGrafter"/>
</dbReference>
<dbReference type="Pfam" id="PF23302">
    <property type="entry name" value="HTH_DNAJC9"/>
    <property type="match status" value="1"/>
</dbReference>
<dbReference type="SMART" id="SM00271">
    <property type="entry name" value="DnaJ"/>
    <property type="match status" value="1"/>
</dbReference>
<sequence length="349" mass="40037">MPRQRKKERELENDDFFDDEPQEMDQEPPSIDPYAVLGLEVEATVDDVKKAYRKMALKHHPDKAQEVDKTAANKRFQEIAFAYAVLSDEKRRKRYDVTGSTAETMDGDDDFDWLKFYRERYAETITEETIKKTKATYKGSDEERQDILKAYKKFKGRFAAIYQCVMLSDILEDDDRFRQILDEEIAKGTIESYPAYEKENNDASREKAKAAERKRQADWDKNAKKEAKETKAQNGSSKGKKNGGNDMASLAALIQGKTRNGGSFLDQLEAKYAPSKGKKRSSEPPEEMFAAADARGKKARANRRPAKEEEVMDDDAMDAMLDEEIDLEDSEEEVVAPPPKKRRLLKGRR</sequence>
<dbReference type="AlphaFoldDB" id="A0A6G1K112"/>
<keyword evidence="4" id="KW-1185">Reference proteome</keyword>
<evidence type="ECO:0000313" key="3">
    <source>
        <dbReference type="EMBL" id="KAF2706293.1"/>
    </source>
</evidence>
<evidence type="ECO:0000313" key="4">
    <source>
        <dbReference type="Proteomes" id="UP000799428"/>
    </source>
</evidence>
<feature type="compositionally biased region" description="Basic residues" evidence="1">
    <location>
        <begin position="339"/>
        <end position="349"/>
    </location>
</feature>
<dbReference type="GO" id="GO:0031072">
    <property type="term" value="F:heat shock protein binding"/>
    <property type="evidence" value="ECO:0007669"/>
    <property type="project" value="TreeGrafter"/>
</dbReference>
<feature type="compositionally biased region" description="Acidic residues" evidence="1">
    <location>
        <begin position="310"/>
        <end position="334"/>
    </location>
</feature>
<dbReference type="InterPro" id="IPR001623">
    <property type="entry name" value="DnaJ_domain"/>
</dbReference>
<dbReference type="CDD" id="cd06257">
    <property type="entry name" value="DnaJ"/>
    <property type="match status" value="1"/>
</dbReference>
<feature type="region of interest" description="Disordered" evidence="1">
    <location>
        <begin position="1"/>
        <end position="31"/>
    </location>
</feature>
<dbReference type="InterPro" id="IPR018253">
    <property type="entry name" value="DnaJ_domain_CS"/>
</dbReference>
<evidence type="ECO:0000256" key="1">
    <source>
        <dbReference type="SAM" id="MobiDB-lite"/>
    </source>
</evidence>
<dbReference type="InterPro" id="IPR036869">
    <property type="entry name" value="J_dom_sf"/>
</dbReference>
<dbReference type="GO" id="GO:0005737">
    <property type="term" value="C:cytoplasm"/>
    <property type="evidence" value="ECO:0007669"/>
    <property type="project" value="TreeGrafter"/>
</dbReference>
<feature type="region of interest" description="Disordered" evidence="1">
    <location>
        <begin position="196"/>
        <end position="349"/>
    </location>
</feature>
<dbReference type="PANTHER" id="PTHR44144">
    <property type="entry name" value="DNAJ HOMOLOG SUBFAMILY C MEMBER 9"/>
    <property type="match status" value="1"/>
</dbReference>
<proteinExistence type="predicted"/>
<name>A0A6G1K112_9PLEO</name>
<accession>A0A6G1K112</accession>
<dbReference type="EMBL" id="MU005776">
    <property type="protein sequence ID" value="KAF2706293.1"/>
    <property type="molecule type" value="Genomic_DNA"/>
</dbReference>
<protein>
    <submittedName>
        <fullName evidence="3">DnaJ-domain-containing protein</fullName>
    </submittedName>
</protein>
<evidence type="ECO:0000259" key="2">
    <source>
        <dbReference type="PROSITE" id="PS50076"/>
    </source>
</evidence>
<dbReference type="PRINTS" id="PR00625">
    <property type="entry name" value="JDOMAIN"/>
</dbReference>
<reference evidence="3" key="1">
    <citation type="journal article" date="2020" name="Stud. Mycol.">
        <title>101 Dothideomycetes genomes: a test case for predicting lifestyles and emergence of pathogens.</title>
        <authorList>
            <person name="Haridas S."/>
            <person name="Albert R."/>
            <person name="Binder M."/>
            <person name="Bloem J."/>
            <person name="Labutti K."/>
            <person name="Salamov A."/>
            <person name="Andreopoulos B."/>
            <person name="Baker S."/>
            <person name="Barry K."/>
            <person name="Bills G."/>
            <person name="Bluhm B."/>
            <person name="Cannon C."/>
            <person name="Castanera R."/>
            <person name="Culley D."/>
            <person name="Daum C."/>
            <person name="Ezra D."/>
            <person name="Gonzalez J."/>
            <person name="Henrissat B."/>
            <person name="Kuo A."/>
            <person name="Liang C."/>
            <person name="Lipzen A."/>
            <person name="Lutzoni F."/>
            <person name="Magnuson J."/>
            <person name="Mondo S."/>
            <person name="Nolan M."/>
            <person name="Ohm R."/>
            <person name="Pangilinan J."/>
            <person name="Park H.-J."/>
            <person name="Ramirez L."/>
            <person name="Alfaro M."/>
            <person name="Sun H."/>
            <person name="Tritt A."/>
            <person name="Yoshinaga Y."/>
            <person name="Zwiers L.-H."/>
            <person name="Turgeon B."/>
            <person name="Goodwin S."/>
            <person name="Spatafora J."/>
            <person name="Crous P."/>
            <person name="Grigoriev I."/>
        </authorList>
    </citation>
    <scope>NUCLEOTIDE SEQUENCE</scope>
    <source>
        <strain evidence="3">CBS 279.74</strain>
    </source>
</reference>
<dbReference type="InterPro" id="IPR052594">
    <property type="entry name" value="J_domain-containing_protein"/>
</dbReference>
<dbReference type="PROSITE" id="PS00636">
    <property type="entry name" value="DNAJ_1"/>
    <property type="match status" value="1"/>
</dbReference>
<feature type="compositionally biased region" description="Acidic residues" evidence="1">
    <location>
        <begin position="11"/>
        <end position="26"/>
    </location>
</feature>
<dbReference type="SUPFAM" id="SSF46565">
    <property type="entry name" value="Chaperone J-domain"/>
    <property type="match status" value="1"/>
</dbReference>
<dbReference type="FunFam" id="1.10.287.110:FF:000110">
    <property type="entry name" value="DnaJ domain protein (AFU_orthologue AFUA_2G13210)"/>
    <property type="match status" value="1"/>
</dbReference>
<dbReference type="Pfam" id="PF00226">
    <property type="entry name" value="DnaJ"/>
    <property type="match status" value="1"/>
</dbReference>
<feature type="compositionally biased region" description="Basic and acidic residues" evidence="1">
    <location>
        <begin position="196"/>
        <end position="231"/>
    </location>
</feature>
<dbReference type="Gene3D" id="1.10.287.110">
    <property type="entry name" value="DnaJ domain"/>
    <property type="match status" value="1"/>
</dbReference>
<dbReference type="InterPro" id="IPR056453">
    <property type="entry name" value="HTH_DNAJC9"/>
</dbReference>
<dbReference type="OrthoDB" id="110024at2759"/>
<dbReference type="PANTHER" id="PTHR44144:SF1">
    <property type="entry name" value="DNAJ HOMOLOG SUBFAMILY C MEMBER 9"/>
    <property type="match status" value="1"/>
</dbReference>
<gene>
    <name evidence="3" type="ORF">K504DRAFT_471088</name>
</gene>
<dbReference type="PROSITE" id="PS50076">
    <property type="entry name" value="DNAJ_2"/>
    <property type="match status" value="1"/>
</dbReference>